<dbReference type="Proteomes" id="UP000016491">
    <property type="component" value="Unassembled WGS sequence"/>
</dbReference>
<dbReference type="PANTHER" id="PTHR36444">
    <property type="entry name" value="TRANSCRIPTIONAL REGULATOR PROTEIN YOBU-RELATED"/>
    <property type="match status" value="1"/>
</dbReference>
<proteinExistence type="predicted"/>
<comment type="caution">
    <text evidence="2">The sequence shown here is derived from an EMBL/GenBank/DDBJ whole genome shotgun (WGS) entry which is preliminary data.</text>
</comment>
<evidence type="ECO:0000313" key="3">
    <source>
        <dbReference type="Proteomes" id="UP000016491"/>
    </source>
</evidence>
<dbReference type="SMART" id="SM00871">
    <property type="entry name" value="AraC_E_bind"/>
    <property type="match status" value="1"/>
</dbReference>
<evidence type="ECO:0000259" key="1">
    <source>
        <dbReference type="SMART" id="SM00871"/>
    </source>
</evidence>
<dbReference type="AlphaFoldDB" id="A0ABC9TVY0"/>
<evidence type="ECO:0000313" key="2">
    <source>
        <dbReference type="EMBL" id="ERI75906.1"/>
    </source>
</evidence>
<sequence>MFSREKQLKTGEYEMNYEIVQLEEMKAVGIKARTNNTSPDMGAVIGGLWGNFYSQGYYEAISGKVNEKVLGIYTEYAGNEKSDYTIVTACETDGKETIPEGTVLVTIPAGKYAKFVAKGDLHEAVAECWKEIWNTDLVRSFECDFEEYQDGSMDEAEIHIYVGLKE</sequence>
<dbReference type="EMBL" id="AWSU01000230">
    <property type="protein sequence ID" value="ERI75906.1"/>
    <property type="molecule type" value="Genomic_DNA"/>
</dbReference>
<organism evidence="2 3">
    <name type="scientific">[Clostridium] symbiosum ATCC 14940</name>
    <dbReference type="NCBI Taxonomy" id="411472"/>
    <lineage>
        <taxon>Bacteria</taxon>
        <taxon>Bacillati</taxon>
        <taxon>Bacillota</taxon>
        <taxon>Clostridia</taxon>
        <taxon>Lachnospirales</taxon>
        <taxon>Lachnospiraceae</taxon>
        <taxon>Otoolea</taxon>
    </lineage>
</organism>
<reference evidence="2 3" key="1">
    <citation type="submission" date="2013-07" db="EMBL/GenBank/DDBJ databases">
        <authorList>
            <person name="Weinstock G."/>
            <person name="Sodergren E."/>
            <person name="Wylie T."/>
            <person name="Fulton L."/>
            <person name="Fulton R."/>
            <person name="Fronick C."/>
            <person name="O'Laughlin M."/>
            <person name="Godfrey J."/>
            <person name="Miner T."/>
            <person name="Herter B."/>
            <person name="Appelbaum E."/>
            <person name="Cordes M."/>
            <person name="Lek S."/>
            <person name="Wollam A."/>
            <person name="Pepin K.H."/>
            <person name="Palsikar V.B."/>
            <person name="Mitreva M."/>
            <person name="Wilson R.K."/>
        </authorList>
    </citation>
    <scope>NUCLEOTIDE SEQUENCE [LARGE SCALE GENOMIC DNA]</scope>
    <source>
        <strain evidence="2 3">ATCC 14940</strain>
    </source>
</reference>
<dbReference type="Gene3D" id="3.20.80.10">
    <property type="entry name" value="Regulatory factor, effector binding domain"/>
    <property type="match status" value="1"/>
</dbReference>
<dbReference type="InterPro" id="IPR010499">
    <property type="entry name" value="AraC_E-bd"/>
</dbReference>
<protein>
    <submittedName>
        <fullName evidence="2">Transcriptional regulator, effector binding domain protein</fullName>
    </submittedName>
</protein>
<dbReference type="InterPro" id="IPR053182">
    <property type="entry name" value="YobU-like_regulator"/>
</dbReference>
<accession>A0ABC9TVY0</accession>
<dbReference type="Pfam" id="PF14526">
    <property type="entry name" value="Cass2"/>
    <property type="match status" value="1"/>
</dbReference>
<gene>
    <name evidence="2" type="ORF">CLOSYM_02971</name>
</gene>
<dbReference type="PANTHER" id="PTHR36444:SF2">
    <property type="entry name" value="TRANSCRIPTIONAL REGULATOR PROTEIN YOBU-RELATED"/>
    <property type="match status" value="1"/>
</dbReference>
<dbReference type="SUPFAM" id="SSF55136">
    <property type="entry name" value="Probable bacterial effector-binding domain"/>
    <property type="match status" value="1"/>
</dbReference>
<dbReference type="InterPro" id="IPR029441">
    <property type="entry name" value="Cass2"/>
</dbReference>
<feature type="domain" description="AraC effector-binding" evidence="1">
    <location>
        <begin position="15"/>
        <end position="165"/>
    </location>
</feature>
<name>A0ABC9TVY0_CLOSY</name>
<dbReference type="InterPro" id="IPR011256">
    <property type="entry name" value="Reg_factor_effector_dom_sf"/>
</dbReference>